<keyword evidence="2" id="KW-1185">Reference proteome</keyword>
<organism evidence="1 2">
    <name type="scientific">Paenibacillus gyeongsangnamensis</name>
    <dbReference type="NCBI Taxonomy" id="3388067"/>
    <lineage>
        <taxon>Bacteria</taxon>
        <taxon>Bacillati</taxon>
        <taxon>Bacillota</taxon>
        <taxon>Bacilli</taxon>
        <taxon>Bacillales</taxon>
        <taxon>Paenibacillaceae</taxon>
        <taxon>Paenibacillus</taxon>
    </lineage>
</organism>
<evidence type="ECO:0000313" key="1">
    <source>
        <dbReference type="EMBL" id="MCZ8516462.1"/>
    </source>
</evidence>
<accession>A0ABT4QHU6</accession>
<protein>
    <submittedName>
        <fullName evidence="1">Uncharacterized protein</fullName>
    </submittedName>
</protein>
<dbReference type="Proteomes" id="UP001527882">
    <property type="component" value="Unassembled WGS sequence"/>
</dbReference>
<sequence length="58" mass="6640">MEAMVMSYVGTIIKESIHKDISEQNVAQLKAAIEVIPCIEIPEQEKRWLCSWVNGHLE</sequence>
<dbReference type="EMBL" id="JAQAGZ010000024">
    <property type="protein sequence ID" value="MCZ8516462.1"/>
    <property type="molecule type" value="Genomic_DNA"/>
</dbReference>
<gene>
    <name evidence="1" type="ORF">O9H85_29565</name>
</gene>
<dbReference type="RefSeq" id="WP_269884999.1">
    <property type="nucleotide sequence ID" value="NZ_JAQAGZ010000024.1"/>
</dbReference>
<name>A0ABT4QHU6_9BACL</name>
<reference evidence="1 2" key="1">
    <citation type="submission" date="2022-12" db="EMBL/GenBank/DDBJ databases">
        <title>Draft genome sequence of Paenibacillus sp. dW9.</title>
        <authorList>
            <person name="Choi E.-W."/>
            <person name="Kim D.-U."/>
        </authorList>
    </citation>
    <scope>NUCLEOTIDE SEQUENCE [LARGE SCALE GENOMIC DNA]</scope>
    <source>
        <strain evidence="2">dW9</strain>
    </source>
</reference>
<proteinExistence type="predicted"/>
<comment type="caution">
    <text evidence="1">The sequence shown here is derived from an EMBL/GenBank/DDBJ whole genome shotgun (WGS) entry which is preliminary data.</text>
</comment>
<evidence type="ECO:0000313" key="2">
    <source>
        <dbReference type="Proteomes" id="UP001527882"/>
    </source>
</evidence>